<dbReference type="STRING" id="1122204.SAMN05421781_2949"/>
<comment type="subunit">
    <text evidence="8">Forms a stable energy-coupling factor (ECF) transporter complex composed of 2 membrane-embedded substrate-binding proteins (S component), 2 ATP-binding proteins (A component) and 2 transmembrane proteins (T component).</text>
</comment>
<dbReference type="Pfam" id="PF00005">
    <property type="entry name" value="ABC_tran"/>
    <property type="match status" value="1"/>
</dbReference>
<comment type="function">
    <text evidence="8">ATP-binding (A) component of a common energy-coupling factor (ECF) ABC-transporter complex.</text>
</comment>
<dbReference type="InterPro" id="IPR015856">
    <property type="entry name" value="ABC_transpr_CbiO/EcfA_su"/>
</dbReference>
<dbReference type="GO" id="GO:0015087">
    <property type="term" value="F:cobalt ion transmembrane transporter activity"/>
    <property type="evidence" value="ECO:0007669"/>
    <property type="project" value="UniProtKB-ARBA"/>
</dbReference>
<dbReference type="InterPro" id="IPR003593">
    <property type="entry name" value="AAA+_ATPase"/>
</dbReference>
<evidence type="ECO:0000256" key="6">
    <source>
        <dbReference type="ARBA" id="ARBA00022967"/>
    </source>
</evidence>
<accession>A0A1H2XZV3</accession>
<dbReference type="AlphaFoldDB" id="A0A1H2XZV3"/>
<keyword evidence="3 8" id="KW-1003">Cell membrane</keyword>
<gene>
    <name evidence="10" type="ORF">SAMN05421781_2949</name>
</gene>
<protein>
    <recommendedName>
        <fullName evidence="8">Energy-coupling factor transporter ATP-binding protein EcfA2</fullName>
        <ecNumber evidence="8">7.-.-.-</ecNumber>
    </recommendedName>
</protein>
<feature type="domain" description="ABC transporter" evidence="9">
    <location>
        <begin position="3"/>
        <end position="246"/>
    </location>
</feature>
<dbReference type="FunFam" id="3.40.50.300:FF:000224">
    <property type="entry name" value="Energy-coupling factor transporter ATP-binding protein EcfA"/>
    <property type="match status" value="1"/>
</dbReference>
<dbReference type="Proteomes" id="UP000199488">
    <property type="component" value="Unassembled WGS sequence"/>
</dbReference>
<dbReference type="PANTHER" id="PTHR43553:SF27">
    <property type="entry name" value="ENERGY-COUPLING FACTOR TRANSPORTER ATP-BINDING PROTEIN ECFA2"/>
    <property type="match status" value="1"/>
</dbReference>
<dbReference type="GO" id="GO:0042626">
    <property type="term" value="F:ATPase-coupled transmembrane transporter activity"/>
    <property type="evidence" value="ECO:0007669"/>
    <property type="project" value="TreeGrafter"/>
</dbReference>
<organism evidence="10 11">
    <name type="scientific">Marinococcus luteus</name>
    <dbReference type="NCBI Taxonomy" id="1122204"/>
    <lineage>
        <taxon>Bacteria</taxon>
        <taxon>Bacillati</taxon>
        <taxon>Bacillota</taxon>
        <taxon>Bacilli</taxon>
        <taxon>Bacillales</taxon>
        <taxon>Bacillaceae</taxon>
        <taxon>Marinococcus</taxon>
    </lineage>
</organism>
<evidence type="ECO:0000256" key="7">
    <source>
        <dbReference type="ARBA" id="ARBA00023136"/>
    </source>
</evidence>
<dbReference type="InterPro" id="IPR030946">
    <property type="entry name" value="EcfA2"/>
</dbReference>
<dbReference type="SMART" id="SM00382">
    <property type="entry name" value="AAA"/>
    <property type="match status" value="1"/>
</dbReference>
<reference evidence="10 11" key="1">
    <citation type="submission" date="2016-10" db="EMBL/GenBank/DDBJ databases">
        <authorList>
            <person name="de Groot N.N."/>
        </authorList>
    </citation>
    <scope>NUCLEOTIDE SEQUENCE [LARGE SCALE GENOMIC DNA]</scope>
    <source>
        <strain evidence="10 11">DSM 23126</strain>
    </source>
</reference>
<keyword evidence="6" id="KW-1278">Translocase</keyword>
<dbReference type="GO" id="GO:0016887">
    <property type="term" value="F:ATP hydrolysis activity"/>
    <property type="evidence" value="ECO:0007669"/>
    <property type="project" value="InterPro"/>
</dbReference>
<name>A0A1H2XZV3_9BACI</name>
<evidence type="ECO:0000313" key="11">
    <source>
        <dbReference type="Proteomes" id="UP000199488"/>
    </source>
</evidence>
<evidence type="ECO:0000256" key="4">
    <source>
        <dbReference type="ARBA" id="ARBA00022741"/>
    </source>
</evidence>
<dbReference type="EMBL" id="FNNC01000008">
    <property type="protein sequence ID" value="SDW98331.1"/>
    <property type="molecule type" value="Genomic_DNA"/>
</dbReference>
<evidence type="ECO:0000313" key="10">
    <source>
        <dbReference type="EMBL" id="SDW98331.1"/>
    </source>
</evidence>
<dbReference type="OrthoDB" id="9784332at2"/>
<keyword evidence="7 8" id="KW-0472">Membrane</keyword>
<evidence type="ECO:0000259" key="9">
    <source>
        <dbReference type="PROSITE" id="PS50893"/>
    </source>
</evidence>
<dbReference type="EC" id="7.-.-.-" evidence="8"/>
<evidence type="ECO:0000256" key="3">
    <source>
        <dbReference type="ARBA" id="ARBA00022475"/>
    </source>
</evidence>
<evidence type="ECO:0000256" key="2">
    <source>
        <dbReference type="ARBA" id="ARBA00022448"/>
    </source>
</evidence>
<keyword evidence="11" id="KW-1185">Reference proteome</keyword>
<keyword evidence="5 8" id="KW-0067">ATP-binding</keyword>
<dbReference type="InterPro" id="IPR003439">
    <property type="entry name" value="ABC_transporter-like_ATP-bd"/>
</dbReference>
<dbReference type="GO" id="GO:0043190">
    <property type="term" value="C:ATP-binding cassette (ABC) transporter complex"/>
    <property type="evidence" value="ECO:0007669"/>
    <property type="project" value="TreeGrafter"/>
</dbReference>
<dbReference type="PROSITE" id="PS50893">
    <property type="entry name" value="ABC_TRANSPORTER_2"/>
    <property type="match status" value="1"/>
</dbReference>
<proteinExistence type="inferred from homology"/>
<dbReference type="InterPro" id="IPR050095">
    <property type="entry name" value="ECF_ABC_transporter_ATP-bd"/>
</dbReference>
<dbReference type="SUPFAM" id="SSF52540">
    <property type="entry name" value="P-loop containing nucleoside triphosphate hydrolases"/>
    <property type="match status" value="1"/>
</dbReference>
<dbReference type="NCBIfam" id="TIGR04521">
    <property type="entry name" value="ECF_ATPase_2"/>
    <property type="match status" value="1"/>
</dbReference>
<dbReference type="PANTHER" id="PTHR43553">
    <property type="entry name" value="HEAVY METAL TRANSPORTER"/>
    <property type="match status" value="1"/>
</dbReference>
<dbReference type="RefSeq" id="WP_091616694.1">
    <property type="nucleotide sequence ID" value="NZ_FNNC01000008.1"/>
</dbReference>
<dbReference type="GO" id="GO:0005524">
    <property type="term" value="F:ATP binding"/>
    <property type="evidence" value="ECO:0007669"/>
    <property type="project" value="UniProtKB-UniRule"/>
</dbReference>
<dbReference type="PROSITE" id="PS00211">
    <property type="entry name" value="ABC_TRANSPORTER_1"/>
    <property type="match status" value="1"/>
</dbReference>
<keyword evidence="2 8" id="KW-0813">Transport</keyword>
<dbReference type="InterPro" id="IPR017871">
    <property type="entry name" value="ABC_transporter-like_CS"/>
</dbReference>
<comment type="similarity">
    <text evidence="8">Belongs to the ABC transporter superfamily. Energy-coupling factor EcfA family.</text>
</comment>
<dbReference type="CDD" id="cd03225">
    <property type="entry name" value="ABC_cobalt_CbiO_domain1"/>
    <property type="match status" value="1"/>
</dbReference>
<evidence type="ECO:0000256" key="1">
    <source>
        <dbReference type="ARBA" id="ARBA00004202"/>
    </source>
</evidence>
<dbReference type="InterPro" id="IPR027417">
    <property type="entry name" value="P-loop_NTPase"/>
</dbReference>
<evidence type="ECO:0000256" key="5">
    <source>
        <dbReference type="ARBA" id="ARBA00022840"/>
    </source>
</evidence>
<evidence type="ECO:0000256" key="8">
    <source>
        <dbReference type="RuleBase" id="RU365104"/>
    </source>
</evidence>
<sequence>MDVNFQNVSHVYMKKTPFETLALKNINACFRSSSVTAVIGRTGSGKSTLVQHINGLLKPSAGVVTVGGHRLEARTKRKMVKTVRSHVGMVFQYPEHQLFEETVEKDLLFGPKNKGMDVAEIQKKLPELLQQVGLSETLLERSPFELSGGQMRRVAIAGVLATNPEILILDEPTAGLDPQGQKEILELFMNWQRAYQPTTIMITHQMEEAAAFAEYMYVMEDAEIKMQGEPEAIYAQREKLQEMDLDIPEQVQVLQQIERDSGIRFPHYKLSPAEAADYWEHAVQNGDVPYV</sequence>
<comment type="subcellular location">
    <subcellularLocation>
        <location evidence="1 8">Cell membrane</location>
        <topology evidence="1 8">Peripheral membrane protein</topology>
    </subcellularLocation>
</comment>
<dbReference type="Gene3D" id="3.40.50.300">
    <property type="entry name" value="P-loop containing nucleotide triphosphate hydrolases"/>
    <property type="match status" value="1"/>
</dbReference>
<keyword evidence="4 8" id="KW-0547">Nucleotide-binding</keyword>